<reference evidence="3" key="1">
    <citation type="submission" date="2014-12" db="EMBL/GenBank/DDBJ databases">
        <title>Genome sequence of Clostridium beijerinckii strain 59B.</title>
        <authorList>
            <person name="Little G.T."/>
            <person name="Minton N.P."/>
        </authorList>
    </citation>
    <scope>NUCLEOTIDE SEQUENCE [LARGE SCALE GENOMIC DNA]</scope>
    <source>
        <strain evidence="3">59B</strain>
    </source>
</reference>
<gene>
    <name evidence="2" type="ORF">LF65_06750</name>
</gene>
<keyword evidence="1" id="KW-1133">Transmembrane helix</keyword>
<organism evidence="2 3">
    <name type="scientific">Clostridium beijerinckii</name>
    <name type="common">Clostridium MP</name>
    <dbReference type="NCBI Taxonomy" id="1520"/>
    <lineage>
        <taxon>Bacteria</taxon>
        <taxon>Bacillati</taxon>
        <taxon>Bacillota</taxon>
        <taxon>Clostridia</taxon>
        <taxon>Eubacteriales</taxon>
        <taxon>Clostridiaceae</taxon>
        <taxon>Clostridium</taxon>
    </lineage>
</organism>
<feature type="transmembrane region" description="Helical" evidence="1">
    <location>
        <begin position="12"/>
        <end position="31"/>
    </location>
</feature>
<evidence type="ECO:0000313" key="3">
    <source>
        <dbReference type="Proteomes" id="UP000031866"/>
    </source>
</evidence>
<dbReference type="KEGG" id="cbei:LF65_06750"/>
<accession>A0A126SNV4</accession>
<feature type="transmembrane region" description="Helical" evidence="1">
    <location>
        <begin position="83"/>
        <end position="103"/>
    </location>
</feature>
<dbReference type="EMBL" id="CP010086">
    <property type="protein sequence ID" value="AMK50478.1"/>
    <property type="molecule type" value="Genomic_DNA"/>
</dbReference>
<keyword evidence="1" id="KW-0812">Transmembrane</keyword>
<evidence type="ECO:0000256" key="1">
    <source>
        <dbReference type="SAM" id="Phobius"/>
    </source>
</evidence>
<name>A0A126SNV4_CLOBE</name>
<protein>
    <recommendedName>
        <fullName evidence="4">DUF3784 domain-containing protein</fullName>
    </recommendedName>
</protein>
<proteinExistence type="predicted"/>
<evidence type="ECO:0000313" key="2">
    <source>
        <dbReference type="EMBL" id="AMK50478.1"/>
    </source>
</evidence>
<sequence length="113" mass="13542">MNEFICFLEKYFFLVLSILLFITGFSCRFNLLKSITSFEINITKRKYTIIDEKEYLKFEGTYYLLIGCLSFINFLIVTLKEDLIFPVLTIEVIIINIIIYFYNNLKNDFLQNK</sequence>
<feature type="transmembrane region" description="Helical" evidence="1">
    <location>
        <begin position="60"/>
        <end position="77"/>
    </location>
</feature>
<evidence type="ECO:0008006" key="4">
    <source>
        <dbReference type="Google" id="ProtNLM"/>
    </source>
</evidence>
<dbReference type="Proteomes" id="UP000031866">
    <property type="component" value="Chromosome"/>
</dbReference>
<keyword evidence="1" id="KW-0472">Membrane</keyword>
<dbReference type="AlphaFoldDB" id="A0A126SNV4"/>